<evidence type="ECO:0000313" key="1">
    <source>
        <dbReference type="EMBL" id="KAG8537560.1"/>
    </source>
</evidence>
<reference evidence="1" key="1">
    <citation type="thesis" date="2020" institute="ProQuest LLC" country="789 East Eisenhower Parkway, Ann Arbor, MI, USA">
        <title>Comparative Genomics and Chromosome Evolution.</title>
        <authorList>
            <person name="Mudd A.B."/>
        </authorList>
    </citation>
    <scope>NUCLEOTIDE SEQUENCE</scope>
    <source>
        <strain evidence="1">237g6f4</strain>
        <tissue evidence="1">Blood</tissue>
    </source>
</reference>
<evidence type="ECO:0000313" key="2">
    <source>
        <dbReference type="Proteomes" id="UP000824782"/>
    </source>
</evidence>
<sequence length="69" mass="7726">MCCTHSLSPCYRGILCYIVHCLSVLHRGIMCCKQSLSLCYRGIMCCTVDCLSMLDRGVMCCTIHVFPTV</sequence>
<name>A0AAV6YRF3_ENGPU</name>
<gene>
    <name evidence="1" type="ORF">GDO81_024316</name>
</gene>
<dbReference type="EMBL" id="WNYA01029035">
    <property type="protein sequence ID" value="KAG8537560.1"/>
    <property type="molecule type" value="Genomic_DNA"/>
</dbReference>
<accession>A0AAV6YRF3</accession>
<comment type="caution">
    <text evidence="1">The sequence shown here is derived from an EMBL/GenBank/DDBJ whole genome shotgun (WGS) entry which is preliminary data.</text>
</comment>
<dbReference type="Proteomes" id="UP000824782">
    <property type="component" value="Unassembled WGS sequence"/>
</dbReference>
<protein>
    <submittedName>
        <fullName evidence="1">Uncharacterized protein</fullName>
    </submittedName>
</protein>
<keyword evidence="2" id="KW-1185">Reference proteome</keyword>
<organism evidence="1 2">
    <name type="scientific">Engystomops pustulosus</name>
    <name type="common">Tungara frog</name>
    <name type="synonym">Physalaemus pustulosus</name>
    <dbReference type="NCBI Taxonomy" id="76066"/>
    <lineage>
        <taxon>Eukaryota</taxon>
        <taxon>Metazoa</taxon>
        <taxon>Chordata</taxon>
        <taxon>Craniata</taxon>
        <taxon>Vertebrata</taxon>
        <taxon>Euteleostomi</taxon>
        <taxon>Amphibia</taxon>
        <taxon>Batrachia</taxon>
        <taxon>Anura</taxon>
        <taxon>Neobatrachia</taxon>
        <taxon>Hyloidea</taxon>
        <taxon>Leptodactylidae</taxon>
        <taxon>Leiuperinae</taxon>
        <taxon>Engystomops</taxon>
    </lineage>
</organism>
<dbReference type="AlphaFoldDB" id="A0AAV6YRF3"/>
<proteinExistence type="predicted"/>